<evidence type="ECO:0000256" key="2">
    <source>
        <dbReference type="SAM" id="SignalP"/>
    </source>
</evidence>
<accession>A0A9W8AQG0</accession>
<evidence type="ECO:0000256" key="1">
    <source>
        <dbReference type="SAM" id="MobiDB-lite"/>
    </source>
</evidence>
<protein>
    <submittedName>
        <fullName evidence="3">Uncharacterized protein</fullName>
    </submittedName>
</protein>
<feature type="region of interest" description="Disordered" evidence="1">
    <location>
        <begin position="29"/>
        <end position="62"/>
    </location>
</feature>
<dbReference type="AlphaFoldDB" id="A0A9W8AQG0"/>
<dbReference type="Proteomes" id="UP001150925">
    <property type="component" value="Unassembled WGS sequence"/>
</dbReference>
<evidence type="ECO:0000313" key="3">
    <source>
        <dbReference type="EMBL" id="KAJ1962004.1"/>
    </source>
</evidence>
<keyword evidence="4" id="KW-1185">Reference proteome</keyword>
<feature type="compositionally biased region" description="Pro residues" evidence="1">
    <location>
        <begin position="47"/>
        <end position="62"/>
    </location>
</feature>
<gene>
    <name evidence="3" type="ORF">IWQ62_003671</name>
</gene>
<feature type="signal peptide" evidence="2">
    <location>
        <begin position="1"/>
        <end position="19"/>
    </location>
</feature>
<reference evidence="3" key="1">
    <citation type="submission" date="2022-07" db="EMBL/GenBank/DDBJ databases">
        <title>Phylogenomic reconstructions and comparative analyses of Kickxellomycotina fungi.</title>
        <authorList>
            <person name="Reynolds N.K."/>
            <person name="Stajich J.E."/>
            <person name="Barry K."/>
            <person name="Grigoriev I.V."/>
            <person name="Crous P."/>
            <person name="Smith M.E."/>
        </authorList>
    </citation>
    <scope>NUCLEOTIDE SEQUENCE</scope>
    <source>
        <strain evidence="3">RSA 1196</strain>
    </source>
</reference>
<proteinExistence type="predicted"/>
<name>A0A9W8AQG0_9FUNG</name>
<organism evidence="3 4">
    <name type="scientific">Dispira parvispora</name>
    <dbReference type="NCBI Taxonomy" id="1520584"/>
    <lineage>
        <taxon>Eukaryota</taxon>
        <taxon>Fungi</taxon>
        <taxon>Fungi incertae sedis</taxon>
        <taxon>Zoopagomycota</taxon>
        <taxon>Kickxellomycotina</taxon>
        <taxon>Dimargaritomycetes</taxon>
        <taxon>Dimargaritales</taxon>
        <taxon>Dimargaritaceae</taxon>
        <taxon>Dispira</taxon>
    </lineage>
</organism>
<evidence type="ECO:0000313" key="4">
    <source>
        <dbReference type="Proteomes" id="UP001150925"/>
    </source>
</evidence>
<keyword evidence="2" id="KW-0732">Signal</keyword>
<feature type="chain" id="PRO_5040809936" evidence="2">
    <location>
        <begin position="20"/>
        <end position="62"/>
    </location>
</feature>
<comment type="caution">
    <text evidence="3">The sequence shown here is derived from an EMBL/GenBank/DDBJ whole genome shotgun (WGS) entry which is preliminary data.</text>
</comment>
<sequence length="62" mass="7032">MRLFACLVACAMFASVGFTREIYEGPSYLKIDDTKGKQTPPDRPQKPALPRPYPKPVPRPRK</sequence>
<dbReference type="EMBL" id="JANBPY010001031">
    <property type="protein sequence ID" value="KAJ1962004.1"/>
    <property type="molecule type" value="Genomic_DNA"/>
</dbReference>